<protein>
    <submittedName>
        <fullName evidence="2">Uncharacterized protein</fullName>
    </submittedName>
</protein>
<feature type="compositionally biased region" description="Basic residues" evidence="1">
    <location>
        <begin position="1"/>
        <end position="15"/>
    </location>
</feature>
<dbReference type="Proteomes" id="UP000703893">
    <property type="component" value="Unassembled WGS sequence"/>
</dbReference>
<gene>
    <name evidence="2" type="ORF">FJZ00_05290</name>
</gene>
<proteinExistence type="predicted"/>
<evidence type="ECO:0000313" key="2">
    <source>
        <dbReference type="EMBL" id="MBM3274542.1"/>
    </source>
</evidence>
<feature type="region of interest" description="Disordered" evidence="1">
    <location>
        <begin position="1"/>
        <end position="28"/>
    </location>
</feature>
<dbReference type="EMBL" id="VGJX01000246">
    <property type="protein sequence ID" value="MBM3274542.1"/>
    <property type="molecule type" value="Genomic_DNA"/>
</dbReference>
<evidence type="ECO:0000256" key="1">
    <source>
        <dbReference type="SAM" id="MobiDB-lite"/>
    </source>
</evidence>
<name>A0A937X5A3_9BACT</name>
<dbReference type="AlphaFoldDB" id="A0A937X5A3"/>
<evidence type="ECO:0000313" key="3">
    <source>
        <dbReference type="Proteomes" id="UP000703893"/>
    </source>
</evidence>
<comment type="caution">
    <text evidence="2">The sequence shown here is derived from an EMBL/GenBank/DDBJ whole genome shotgun (WGS) entry which is preliminary data.</text>
</comment>
<sequence>MACKRCGRRRRRRRGTAGDPGQHHRRIRVPERLEVTPQAAQMGQPVLERHGASGSLGRELKVFAASHEQTKFDAEYDV</sequence>
<reference evidence="2 3" key="1">
    <citation type="submission" date="2019-03" db="EMBL/GenBank/DDBJ databases">
        <title>Lake Tanganyika Metagenome-Assembled Genomes (MAGs).</title>
        <authorList>
            <person name="Tran P."/>
        </authorList>
    </citation>
    <scope>NUCLEOTIDE SEQUENCE [LARGE SCALE GENOMIC DNA]</scope>
    <source>
        <strain evidence="2">K_DeepCast_65m_m2_236</strain>
    </source>
</reference>
<accession>A0A937X5A3</accession>
<organism evidence="2 3">
    <name type="scientific">Candidatus Tanganyikabacteria bacterium</name>
    <dbReference type="NCBI Taxonomy" id="2961651"/>
    <lineage>
        <taxon>Bacteria</taxon>
        <taxon>Bacillati</taxon>
        <taxon>Candidatus Sericytochromatia</taxon>
        <taxon>Candidatus Tanganyikabacteria</taxon>
    </lineage>
</organism>